<dbReference type="OrthoDB" id="423343at2759"/>
<sequence length="168" mass="19528">MKIHFPVFLLTFPALFPWPGSWVDDQRQGQGVYTYADGDTYDGGWLLDVRHGAGTYRYKDSLFLGTWAHDEQNGAGVIVHANHRYEGTFINNQKVHALYFVDRFPELLPYNLPDERYKLSEEFLDYQSMDIAMPEDPATFDIESFWGNMASMKNKVRIILHPLKYPLT</sequence>
<dbReference type="Pfam" id="PF02493">
    <property type="entry name" value="MORN"/>
    <property type="match status" value="3"/>
</dbReference>
<comment type="caution">
    <text evidence="3">The sequence shown here is derived from an EMBL/GenBank/DDBJ whole genome shotgun (WGS) entry which is preliminary data.</text>
</comment>
<dbReference type="GO" id="GO:0035082">
    <property type="term" value="P:axoneme assembly"/>
    <property type="evidence" value="ECO:0007669"/>
    <property type="project" value="TreeGrafter"/>
</dbReference>
<feature type="signal peptide" evidence="2">
    <location>
        <begin position="1"/>
        <end position="22"/>
    </location>
</feature>
<evidence type="ECO:0000313" key="4">
    <source>
        <dbReference type="Proteomes" id="UP001148018"/>
    </source>
</evidence>
<keyword evidence="4" id="KW-1185">Reference proteome</keyword>
<evidence type="ECO:0000313" key="3">
    <source>
        <dbReference type="EMBL" id="KAJ3592743.1"/>
    </source>
</evidence>
<dbReference type="PANTHER" id="PTHR43215">
    <property type="entry name" value="RADIAL SPOKE HEAD 1 HOMOLOG"/>
    <property type="match status" value="1"/>
</dbReference>
<protein>
    <recommendedName>
        <fullName evidence="5">MORN repeat-containing protein 5</fullName>
    </recommendedName>
</protein>
<dbReference type="Proteomes" id="UP001148018">
    <property type="component" value="Unassembled WGS sequence"/>
</dbReference>
<evidence type="ECO:0008006" key="5">
    <source>
        <dbReference type="Google" id="ProtNLM"/>
    </source>
</evidence>
<dbReference type="SUPFAM" id="SSF82185">
    <property type="entry name" value="Histone H3 K4-specific methyltransferase SET7/9 N-terminal domain"/>
    <property type="match status" value="1"/>
</dbReference>
<dbReference type="InterPro" id="IPR003409">
    <property type="entry name" value="MORN"/>
</dbReference>
<evidence type="ECO:0000256" key="2">
    <source>
        <dbReference type="SAM" id="SignalP"/>
    </source>
</evidence>
<evidence type="ECO:0000256" key="1">
    <source>
        <dbReference type="ARBA" id="ARBA00022737"/>
    </source>
</evidence>
<reference evidence="3" key="1">
    <citation type="submission" date="2022-07" db="EMBL/GenBank/DDBJ databases">
        <title>Chromosome-level genome of Muraenolepis orangiensis.</title>
        <authorList>
            <person name="Kim J."/>
        </authorList>
    </citation>
    <scope>NUCLEOTIDE SEQUENCE</scope>
    <source>
        <strain evidence="3">KU_S4_2022</strain>
        <tissue evidence="3">Muscle</tissue>
    </source>
</reference>
<keyword evidence="2" id="KW-0732">Signal</keyword>
<dbReference type="Gene3D" id="2.20.110.10">
    <property type="entry name" value="Histone H3 K4-specific methyltransferase SET7/9 N-terminal domain"/>
    <property type="match status" value="1"/>
</dbReference>
<dbReference type="GO" id="GO:0031514">
    <property type="term" value="C:motile cilium"/>
    <property type="evidence" value="ECO:0007669"/>
    <property type="project" value="TreeGrafter"/>
</dbReference>
<gene>
    <name evidence="3" type="ORF">NHX12_007870</name>
</gene>
<dbReference type="SMART" id="SM00698">
    <property type="entry name" value="MORN"/>
    <property type="match status" value="2"/>
</dbReference>
<proteinExistence type="predicted"/>
<dbReference type="GO" id="GO:0007286">
    <property type="term" value="P:spermatid development"/>
    <property type="evidence" value="ECO:0007669"/>
    <property type="project" value="TreeGrafter"/>
</dbReference>
<feature type="chain" id="PRO_5040392801" description="MORN repeat-containing protein 5" evidence="2">
    <location>
        <begin position="23"/>
        <end position="168"/>
    </location>
</feature>
<dbReference type="GO" id="GO:0005634">
    <property type="term" value="C:nucleus"/>
    <property type="evidence" value="ECO:0007669"/>
    <property type="project" value="TreeGrafter"/>
</dbReference>
<name>A0A9Q0DSG5_9TELE</name>
<keyword evidence="1" id="KW-0677">Repeat</keyword>
<dbReference type="PANTHER" id="PTHR43215:SF14">
    <property type="entry name" value="RADIAL SPOKE HEAD 1 HOMOLOG"/>
    <property type="match status" value="1"/>
</dbReference>
<dbReference type="EMBL" id="JANIIK010000113">
    <property type="protein sequence ID" value="KAJ3592743.1"/>
    <property type="molecule type" value="Genomic_DNA"/>
</dbReference>
<accession>A0A9Q0DSG5</accession>
<dbReference type="AlphaFoldDB" id="A0A9Q0DSG5"/>
<organism evidence="3 4">
    <name type="scientific">Muraenolepis orangiensis</name>
    <name type="common">Patagonian moray cod</name>
    <dbReference type="NCBI Taxonomy" id="630683"/>
    <lineage>
        <taxon>Eukaryota</taxon>
        <taxon>Metazoa</taxon>
        <taxon>Chordata</taxon>
        <taxon>Craniata</taxon>
        <taxon>Vertebrata</taxon>
        <taxon>Euteleostomi</taxon>
        <taxon>Actinopterygii</taxon>
        <taxon>Neopterygii</taxon>
        <taxon>Teleostei</taxon>
        <taxon>Neoteleostei</taxon>
        <taxon>Acanthomorphata</taxon>
        <taxon>Zeiogadaria</taxon>
        <taxon>Gadariae</taxon>
        <taxon>Gadiformes</taxon>
        <taxon>Muraenolepidoidei</taxon>
        <taxon>Muraenolepididae</taxon>
        <taxon>Muraenolepis</taxon>
    </lineage>
</organism>